<sequence>MHRAAAADIRLPFDDITQNFATEAIINLSKLKLISGTGGRNFEPAKPITRAELVALLDRLLGISPVSSAIPSFSDVPKTAWFYEWVQPAIQLGIAHGTSNTLFEPNRPVTREEAAVLMTRALKQTSISPPADSESNYLDHDRIHSWALSSVYQLSHFGIIEGESGNFRPNDSITRQEAAVMMYRAWTRPGWSEQIRATPPQRIQLGWQYGQTTQQFEQQVAQSHVNTVSPRWFYLGKTSTVENHTDSSLIEWAHKYGKKVWAMVGNHSDQEITHQMLSHSDQRQAFILKLTNLVRYYGIDGLNIDFENVSPQDRDSFTTFIKDLSQKMRAIPAVLSVNVSPDFGTDWTEVFDYSALGRNADYIVLMGYDEHWGGAPEAGSVSSLPWLRQGIETLLTQVPARKVILALPLYMRNWTISSAGKTSSADWSLVQQNKTVNTRLLKTAWNDTLGQYYAHYSDKAMLNKLWLEDGRSLSLKVMLGETHSFAGYGYWYMGGESPDIWTSLRNVMKFGSYSFS</sequence>
<dbReference type="PANTHER" id="PTHR46066:SF2">
    <property type="entry name" value="CHITINASE DOMAIN-CONTAINING PROTEIN 1"/>
    <property type="match status" value="1"/>
</dbReference>
<evidence type="ECO:0000256" key="2">
    <source>
        <dbReference type="ARBA" id="ARBA00023295"/>
    </source>
</evidence>
<keyword evidence="8" id="KW-1185">Reference proteome</keyword>
<dbReference type="GO" id="GO:0008061">
    <property type="term" value="F:chitin binding"/>
    <property type="evidence" value="ECO:0007669"/>
    <property type="project" value="InterPro"/>
</dbReference>
<feature type="domain" description="SLH" evidence="5">
    <location>
        <begin position="8"/>
        <end position="68"/>
    </location>
</feature>
<dbReference type="SUPFAM" id="SSF51445">
    <property type="entry name" value="(Trans)glycosidases"/>
    <property type="match status" value="1"/>
</dbReference>
<gene>
    <name evidence="7" type="ORF">E2980_11850</name>
</gene>
<organism evidence="7 8">
    <name type="scientific">Cohnella luojiensis</name>
    <dbReference type="NCBI Taxonomy" id="652876"/>
    <lineage>
        <taxon>Bacteria</taxon>
        <taxon>Bacillati</taxon>
        <taxon>Bacillota</taxon>
        <taxon>Bacilli</taxon>
        <taxon>Bacillales</taxon>
        <taxon>Paenibacillaceae</taxon>
        <taxon>Cohnella</taxon>
    </lineage>
</organism>
<dbReference type="PROSITE" id="PS51272">
    <property type="entry name" value="SLH"/>
    <property type="match status" value="3"/>
</dbReference>
<dbReference type="InterPro" id="IPR029070">
    <property type="entry name" value="Chitinase_insertion_sf"/>
</dbReference>
<proteinExistence type="inferred from homology"/>
<feature type="domain" description="SLH" evidence="5">
    <location>
        <begin position="134"/>
        <end position="196"/>
    </location>
</feature>
<dbReference type="InterPro" id="IPR001119">
    <property type="entry name" value="SLH_dom"/>
</dbReference>
<dbReference type="InterPro" id="IPR001579">
    <property type="entry name" value="Glyco_hydro_18_chit_AS"/>
</dbReference>
<dbReference type="GO" id="GO:0005975">
    <property type="term" value="P:carbohydrate metabolic process"/>
    <property type="evidence" value="ECO:0007669"/>
    <property type="project" value="InterPro"/>
</dbReference>
<protein>
    <submittedName>
        <fullName evidence="7">Glycoside hydrolase</fullName>
    </submittedName>
</protein>
<dbReference type="Proteomes" id="UP000297900">
    <property type="component" value="Unassembled WGS sequence"/>
</dbReference>
<dbReference type="EMBL" id="SOMN01000014">
    <property type="protein sequence ID" value="TFE26346.1"/>
    <property type="molecule type" value="Genomic_DNA"/>
</dbReference>
<dbReference type="PROSITE" id="PS01095">
    <property type="entry name" value="GH18_1"/>
    <property type="match status" value="1"/>
</dbReference>
<dbReference type="SMART" id="SM00636">
    <property type="entry name" value="Glyco_18"/>
    <property type="match status" value="1"/>
</dbReference>
<keyword evidence="2 3" id="KW-0326">Glycosidase</keyword>
<dbReference type="Gene3D" id="3.20.20.80">
    <property type="entry name" value="Glycosidases"/>
    <property type="match status" value="1"/>
</dbReference>
<dbReference type="PROSITE" id="PS51910">
    <property type="entry name" value="GH18_2"/>
    <property type="match status" value="1"/>
</dbReference>
<evidence type="ECO:0000259" key="6">
    <source>
        <dbReference type="PROSITE" id="PS51910"/>
    </source>
</evidence>
<dbReference type="InterPro" id="IPR017853">
    <property type="entry name" value="GH"/>
</dbReference>
<feature type="domain" description="GH18" evidence="6">
    <location>
        <begin position="201"/>
        <end position="511"/>
    </location>
</feature>
<dbReference type="InterPro" id="IPR001223">
    <property type="entry name" value="Glyco_hydro18_cat"/>
</dbReference>
<evidence type="ECO:0000256" key="4">
    <source>
        <dbReference type="RuleBase" id="RU004453"/>
    </source>
</evidence>
<evidence type="ECO:0000256" key="1">
    <source>
        <dbReference type="ARBA" id="ARBA00022801"/>
    </source>
</evidence>
<feature type="domain" description="SLH" evidence="5">
    <location>
        <begin position="69"/>
        <end position="132"/>
    </location>
</feature>
<dbReference type="Pfam" id="PF00704">
    <property type="entry name" value="Glyco_hydro_18"/>
    <property type="match status" value="1"/>
</dbReference>
<evidence type="ECO:0000256" key="3">
    <source>
        <dbReference type="RuleBase" id="RU000489"/>
    </source>
</evidence>
<keyword evidence="1 3" id="KW-0378">Hydrolase</keyword>
<evidence type="ECO:0000259" key="5">
    <source>
        <dbReference type="PROSITE" id="PS51272"/>
    </source>
</evidence>
<dbReference type="PANTHER" id="PTHR46066">
    <property type="entry name" value="CHITINASE DOMAIN-CONTAINING PROTEIN 1 FAMILY MEMBER"/>
    <property type="match status" value="1"/>
</dbReference>
<comment type="similarity">
    <text evidence="4">Belongs to the glycosyl hydrolase 18 family.</text>
</comment>
<evidence type="ECO:0000313" key="7">
    <source>
        <dbReference type="EMBL" id="TFE26346.1"/>
    </source>
</evidence>
<dbReference type="OrthoDB" id="9775889at2"/>
<accession>A0A4Y8LXD7</accession>
<dbReference type="GO" id="GO:0004553">
    <property type="term" value="F:hydrolase activity, hydrolyzing O-glycosyl compounds"/>
    <property type="evidence" value="ECO:0007669"/>
    <property type="project" value="InterPro"/>
</dbReference>
<evidence type="ECO:0000313" key="8">
    <source>
        <dbReference type="Proteomes" id="UP000297900"/>
    </source>
</evidence>
<comment type="caution">
    <text evidence="7">The sequence shown here is derived from an EMBL/GenBank/DDBJ whole genome shotgun (WGS) entry which is preliminary data.</text>
</comment>
<dbReference type="Pfam" id="PF00395">
    <property type="entry name" value="SLH"/>
    <property type="match status" value="3"/>
</dbReference>
<reference evidence="7 8" key="1">
    <citation type="submission" date="2019-03" db="EMBL/GenBank/DDBJ databases">
        <title>Cohnella endophytica sp. nov., a novel endophytic bacterium isolated from bark of Sonneratia apetala.</title>
        <authorList>
            <person name="Tuo L."/>
        </authorList>
    </citation>
    <scope>NUCLEOTIDE SEQUENCE [LARGE SCALE GENOMIC DNA]</scope>
    <source>
        <strain evidence="7 8">CCTCC AB 208254</strain>
    </source>
</reference>
<dbReference type="Gene3D" id="3.10.50.10">
    <property type="match status" value="1"/>
</dbReference>
<dbReference type="InterPro" id="IPR011583">
    <property type="entry name" value="Chitinase_II/V-like_cat"/>
</dbReference>
<dbReference type="AlphaFoldDB" id="A0A4Y8LXD7"/>
<name>A0A4Y8LXD7_9BACL</name>